<feature type="region of interest" description="Disordered" evidence="1">
    <location>
        <begin position="1"/>
        <end position="23"/>
    </location>
</feature>
<dbReference type="Proteomes" id="UP001273531">
    <property type="component" value="Unassembled WGS sequence"/>
</dbReference>
<dbReference type="InterPro" id="IPR009875">
    <property type="entry name" value="PilZ_domain"/>
</dbReference>
<evidence type="ECO:0000313" key="4">
    <source>
        <dbReference type="Proteomes" id="UP001273531"/>
    </source>
</evidence>
<comment type="caution">
    <text evidence="3">The sequence shown here is derived from an EMBL/GenBank/DDBJ whole genome shotgun (WGS) entry which is preliminary data.</text>
</comment>
<proteinExistence type="predicted"/>
<feature type="compositionally biased region" description="Low complexity" evidence="1">
    <location>
        <begin position="1"/>
        <end position="17"/>
    </location>
</feature>
<evidence type="ECO:0000256" key="1">
    <source>
        <dbReference type="SAM" id="MobiDB-lite"/>
    </source>
</evidence>
<feature type="domain" description="PilZ" evidence="2">
    <location>
        <begin position="22"/>
        <end position="93"/>
    </location>
</feature>
<organism evidence="3 4">
    <name type="scientific">Sphingomonas agrestis</name>
    <dbReference type="NCBI Taxonomy" id="3080540"/>
    <lineage>
        <taxon>Bacteria</taxon>
        <taxon>Pseudomonadati</taxon>
        <taxon>Pseudomonadota</taxon>
        <taxon>Alphaproteobacteria</taxon>
        <taxon>Sphingomonadales</taxon>
        <taxon>Sphingomonadaceae</taxon>
        <taxon>Sphingomonas</taxon>
    </lineage>
</organism>
<dbReference type="Pfam" id="PF07238">
    <property type="entry name" value="PilZ"/>
    <property type="match status" value="1"/>
</dbReference>
<reference evidence="3 4" key="1">
    <citation type="submission" date="2023-10" db="EMBL/GenBank/DDBJ databases">
        <title>Sphingomonas sp. HF-S4 16S ribosomal RNA gene Genome sequencing and assembly.</title>
        <authorList>
            <person name="Lee H."/>
        </authorList>
    </citation>
    <scope>NUCLEOTIDE SEQUENCE [LARGE SCALE GENOMIC DNA]</scope>
    <source>
        <strain evidence="3 4">HF-S4</strain>
    </source>
</reference>
<sequence>MTRTPSESSPGGSSGQPTPRPQRKNLMLSASIGCGSTQAAVRIRNLSETGAMLDGAVLPDPGTRMVLRRAEIEIGATVIWREGGRCGVHFDTVAASVDEWVTGKRPATFNGAQGQARVDAIQSAVRSGAALIAEPASTTPKPSDRALDQRLSEEIVHVQRLIDTLGEALVEDPEMLQRHMRVLQNLDRASQILEHLGTVLAADDRAAAAQGVAMQDLRERLLRDL</sequence>
<accession>A0ABU3Y2Z3</accession>
<dbReference type="SUPFAM" id="SSF141371">
    <property type="entry name" value="PilZ domain-like"/>
    <property type="match status" value="1"/>
</dbReference>
<dbReference type="EMBL" id="JAWJEJ010000001">
    <property type="protein sequence ID" value="MDV3455746.1"/>
    <property type="molecule type" value="Genomic_DNA"/>
</dbReference>
<gene>
    <name evidence="3" type="ORF">RZN05_02025</name>
</gene>
<keyword evidence="4" id="KW-1185">Reference proteome</keyword>
<name>A0ABU3Y2Z3_9SPHN</name>
<evidence type="ECO:0000259" key="2">
    <source>
        <dbReference type="Pfam" id="PF07238"/>
    </source>
</evidence>
<protein>
    <submittedName>
        <fullName evidence="3">PilZ domain-containing protein</fullName>
    </submittedName>
</protein>
<dbReference type="RefSeq" id="WP_317224958.1">
    <property type="nucleotide sequence ID" value="NZ_JAWJEJ010000001.1"/>
</dbReference>
<evidence type="ECO:0000313" key="3">
    <source>
        <dbReference type="EMBL" id="MDV3455746.1"/>
    </source>
</evidence>